<protein>
    <submittedName>
        <fullName evidence="1">Uncharacterized protein</fullName>
    </submittedName>
</protein>
<gene>
    <name evidence="1" type="ORF">GCM10009776_20460</name>
</gene>
<evidence type="ECO:0000313" key="1">
    <source>
        <dbReference type="EMBL" id="GAA1958064.1"/>
    </source>
</evidence>
<dbReference type="EMBL" id="BAAAOG010000003">
    <property type="protein sequence ID" value="GAA1958064.1"/>
    <property type="molecule type" value="Genomic_DNA"/>
</dbReference>
<organism evidence="1 2">
    <name type="scientific">Microbacterium deminutum</name>
    <dbReference type="NCBI Taxonomy" id="344164"/>
    <lineage>
        <taxon>Bacteria</taxon>
        <taxon>Bacillati</taxon>
        <taxon>Actinomycetota</taxon>
        <taxon>Actinomycetes</taxon>
        <taxon>Micrococcales</taxon>
        <taxon>Microbacteriaceae</taxon>
        <taxon>Microbacterium</taxon>
    </lineage>
</organism>
<proteinExistence type="predicted"/>
<keyword evidence="2" id="KW-1185">Reference proteome</keyword>
<evidence type="ECO:0000313" key="2">
    <source>
        <dbReference type="Proteomes" id="UP001499933"/>
    </source>
</evidence>
<sequence length="86" mass="8776">MAGSGKRSSSARRLGDTCPCGEMMGASATVAYSSAAMARTAGSAGKSAEFVVVAIAVISARFVVGVGRGQDDHTSRATWMRVYVVS</sequence>
<name>A0ABP5C826_9MICO</name>
<reference evidence="2" key="1">
    <citation type="journal article" date="2019" name="Int. J. Syst. Evol. Microbiol.">
        <title>The Global Catalogue of Microorganisms (GCM) 10K type strain sequencing project: providing services to taxonomists for standard genome sequencing and annotation.</title>
        <authorList>
            <consortium name="The Broad Institute Genomics Platform"/>
            <consortium name="The Broad Institute Genome Sequencing Center for Infectious Disease"/>
            <person name="Wu L."/>
            <person name="Ma J."/>
        </authorList>
    </citation>
    <scope>NUCLEOTIDE SEQUENCE [LARGE SCALE GENOMIC DNA]</scope>
    <source>
        <strain evidence="2">JCM 14901</strain>
    </source>
</reference>
<accession>A0ABP5C826</accession>
<comment type="caution">
    <text evidence="1">The sequence shown here is derived from an EMBL/GenBank/DDBJ whole genome shotgun (WGS) entry which is preliminary data.</text>
</comment>
<dbReference type="Proteomes" id="UP001499933">
    <property type="component" value="Unassembled WGS sequence"/>
</dbReference>